<feature type="transmembrane region" description="Helical" evidence="5">
    <location>
        <begin position="127"/>
        <end position="148"/>
    </location>
</feature>
<feature type="transmembrane region" description="Helical" evidence="5">
    <location>
        <begin position="335"/>
        <end position="354"/>
    </location>
</feature>
<evidence type="ECO:0000256" key="5">
    <source>
        <dbReference type="SAM" id="Phobius"/>
    </source>
</evidence>
<dbReference type="PANTHER" id="PTHR23508:SF10">
    <property type="entry name" value="CARBOXYLIC ACID TRANSPORTER PROTEIN HOMOLOG"/>
    <property type="match status" value="1"/>
</dbReference>
<dbReference type="InterPro" id="IPR020846">
    <property type="entry name" value="MFS_dom"/>
</dbReference>
<dbReference type="SUPFAM" id="SSF103473">
    <property type="entry name" value="MFS general substrate transporter"/>
    <property type="match status" value="1"/>
</dbReference>
<comment type="caution">
    <text evidence="7">The sequence shown here is derived from an EMBL/GenBank/DDBJ whole genome shotgun (WGS) entry which is preliminary data.</text>
</comment>
<reference evidence="7" key="1">
    <citation type="journal article" date="2014" name="Int. J. Syst. Evol. Microbiol.">
        <title>Complete genome sequence of Corynebacterium casei LMG S-19264T (=DSM 44701T), isolated from a smear-ripened cheese.</title>
        <authorList>
            <consortium name="US DOE Joint Genome Institute (JGI-PGF)"/>
            <person name="Walter F."/>
            <person name="Albersmeier A."/>
            <person name="Kalinowski J."/>
            <person name="Ruckert C."/>
        </authorList>
    </citation>
    <scope>NUCLEOTIDE SEQUENCE</scope>
    <source>
        <strain evidence="7">CGMCC 1.16067</strain>
    </source>
</reference>
<organism evidence="7 8">
    <name type="scientific">Marmoricola endophyticus</name>
    <dbReference type="NCBI Taxonomy" id="2040280"/>
    <lineage>
        <taxon>Bacteria</taxon>
        <taxon>Bacillati</taxon>
        <taxon>Actinomycetota</taxon>
        <taxon>Actinomycetes</taxon>
        <taxon>Propionibacteriales</taxon>
        <taxon>Nocardioidaceae</taxon>
        <taxon>Marmoricola</taxon>
    </lineage>
</organism>
<evidence type="ECO:0000256" key="2">
    <source>
        <dbReference type="ARBA" id="ARBA00022692"/>
    </source>
</evidence>
<dbReference type="GO" id="GO:0046943">
    <property type="term" value="F:carboxylic acid transmembrane transporter activity"/>
    <property type="evidence" value="ECO:0007669"/>
    <property type="project" value="TreeGrafter"/>
</dbReference>
<gene>
    <name evidence="7" type="primary">yyaJ</name>
    <name evidence="7" type="ORF">GCM10011519_28800</name>
</gene>
<dbReference type="PROSITE" id="PS50850">
    <property type="entry name" value="MFS"/>
    <property type="match status" value="1"/>
</dbReference>
<feature type="domain" description="Major facilitator superfamily (MFS) profile" evidence="6">
    <location>
        <begin position="33"/>
        <end position="448"/>
    </location>
</feature>
<evidence type="ECO:0000313" key="8">
    <source>
        <dbReference type="Proteomes" id="UP000649179"/>
    </source>
</evidence>
<feature type="transmembrane region" description="Helical" evidence="5">
    <location>
        <begin position="423"/>
        <end position="443"/>
    </location>
</feature>
<dbReference type="PANTHER" id="PTHR23508">
    <property type="entry name" value="CARBOXYLIC ACID TRANSPORTER PROTEIN HOMOLOG"/>
    <property type="match status" value="1"/>
</dbReference>
<feature type="transmembrane region" description="Helical" evidence="5">
    <location>
        <begin position="160"/>
        <end position="183"/>
    </location>
</feature>
<dbReference type="PROSITE" id="PS00216">
    <property type="entry name" value="SUGAR_TRANSPORT_1"/>
    <property type="match status" value="1"/>
</dbReference>
<evidence type="ECO:0000256" key="4">
    <source>
        <dbReference type="ARBA" id="ARBA00023136"/>
    </source>
</evidence>
<dbReference type="Proteomes" id="UP000649179">
    <property type="component" value="Unassembled WGS sequence"/>
</dbReference>
<sequence length="465" mass="49721">MTLPPDALAASTTPSRPSPLARLDRIPIATASHRRWMWVLGFLFAFDLIDLNTFAYAAPAVREQWDLSIDQIGHINSIGFAGMFLGAIIGGRVSDRIGRRTVLLGSVVFYSVFSLATAAAQDATQMMVLRFLTGLGLQAMTGVLLVYLSEMFPKALRGRYQALTLGIGFVGVPVVALTARVVVPLGGDHWRWVFVIGGLGILGLGFARRMLPESIRWQVVNGHPETAARTLDHLEQEARSAGATLAEPVEPVLAAPAPAIELFRPRNLRRLISTMLVCVCLILCFYGFNSWVPTLLVDNGYSTSQTLTYTAILSLAAAPGAFLAVPLIDRFDRRWLLAGIEVLAAVLLLIFGFVSDPAALVVSGFLATMMLQCGVAVIYTYLPETFPTPLRGLGSGIANGTGRLSGVIGLTVVGWVYQGLGFTAVFTYLAATALLMGLVLVVLGERTTNVSLDDVGAGGTADPAR</sequence>
<proteinExistence type="predicted"/>
<evidence type="ECO:0000256" key="1">
    <source>
        <dbReference type="ARBA" id="ARBA00004651"/>
    </source>
</evidence>
<feature type="transmembrane region" description="Helical" evidence="5">
    <location>
        <begin position="308"/>
        <end position="328"/>
    </location>
</feature>
<keyword evidence="2 5" id="KW-0812">Transmembrane</keyword>
<feature type="transmembrane region" description="Helical" evidence="5">
    <location>
        <begin position="271"/>
        <end position="288"/>
    </location>
</feature>
<feature type="transmembrane region" description="Helical" evidence="5">
    <location>
        <begin position="360"/>
        <end position="382"/>
    </location>
</feature>
<feature type="transmembrane region" description="Helical" evidence="5">
    <location>
        <begin position="36"/>
        <end position="59"/>
    </location>
</feature>
<dbReference type="AlphaFoldDB" id="A0A917BPQ7"/>
<keyword evidence="3 5" id="KW-1133">Transmembrane helix</keyword>
<protein>
    <submittedName>
        <fullName evidence="7">Metabolite transport protein YyaJ</fullName>
    </submittedName>
</protein>
<reference evidence="7" key="2">
    <citation type="submission" date="2020-09" db="EMBL/GenBank/DDBJ databases">
        <authorList>
            <person name="Sun Q."/>
            <person name="Zhou Y."/>
        </authorList>
    </citation>
    <scope>NUCLEOTIDE SEQUENCE</scope>
    <source>
        <strain evidence="7">CGMCC 1.16067</strain>
    </source>
</reference>
<dbReference type="RefSeq" id="WP_188780396.1">
    <property type="nucleotide sequence ID" value="NZ_BMKQ01000001.1"/>
</dbReference>
<evidence type="ECO:0000313" key="7">
    <source>
        <dbReference type="EMBL" id="GGF53092.1"/>
    </source>
</evidence>
<evidence type="ECO:0000256" key="3">
    <source>
        <dbReference type="ARBA" id="ARBA00022989"/>
    </source>
</evidence>
<evidence type="ECO:0000259" key="6">
    <source>
        <dbReference type="PROSITE" id="PS50850"/>
    </source>
</evidence>
<dbReference type="InterPro" id="IPR005828">
    <property type="entry name" value="MFS_sugar_transport-like"/>
</dbReference>
<dbReference type="Pfam" id="PF00083">
    <property type="entry name" value="Sugar_tr"/>
    <property type="match status" value="1"/>
</dbReference>
<comment type="subcellular location">
    <subcellularLocation>
        <location evidence="1">Cell membrane</location>
        <topology evidence="1">Multi-pass membrane protein</topology>
    </subcellularLocation>
</comment>
<feature type="transmembrane region" description="Helical" evidence="5">
    <location>
        <begin position="189"/>
        <end position="207"/>
    </location>
</feature>
<dbReference type="GO" id="GO:0005886">
    <property type="term" value="C:plasma membrane"/>
    <property type="evidence" value="ECO:0007669"/>
    <property type="project" value="UniProtKB-SubCell"/>
</dbReference>
<keyword evidence="4 5" id="KW-0472">Membrane</keyword>
<feature type="transmembrane region" description="Helical" evidence="5">
    <location>
        <begin position="102"/>
        <end position="121"/>
    </location>
</feature>
<dbReference type="InterPro" id="IPR036259">
    <property type="entry name" value="MFS_trans_sf"/>
</dbReference>
<keyword evidence="8" id="KW-1185">Reference proteome</keyword>
<dbReference type="InterPro" id="IPR005829">
    <property type="entry name" value="Sugar_transporter_CS"/>
</dbReference>
<name>A0A917BPQ7_9ACTN</name>
<accession>A0A917BPQ7</accession>
<dbReference type="Gene3D" id="1.20.1250.20">
    <property type="entry name" value="MFS general substrate transporter like domains"/>
    <property type="match status" value="1"/>
</dbReference>
<feature type="transmembrane region" description="Helical" evidence="5">
    <location>
        <begin position="71"/>
        <end position="90"/>
    </location>
</feature>
<dbReference type="CDD" id="cd17316">
    <property type="entry name" value="MFS_SV2_like"/>
    <property type="match status" value="1"/>
</dbReference>
<feature type="transmembrane region" description="Helical" evidence="5">
    <location>
        <begin position="394"/>
        <end position="417"/>
    </location>
</feature>
<dbReference type="EMBL" id="BMKQ01000001">
    <property type="protein sequence ID" value="GGF53092.1"/>
    <property type="molecule type" value="Genomic_DNA"/>
</dbReference>